<name>A0AAX3N632_9BACL</name>
<evidence type="ECO:0000256" key="6">
    <source>
        <dbReference type="ARBA" id="ARBA00023139"/>
    </source>
</evidence>
<evidence type="ECO:0000256" key="2">
    <source>
        <dbReference type="ARBA" id="ARBA00007886"/>
    </source>
</evidence>
<keyword evidence="6" id="KW-0564">Palmitate</keyword>
<feature type="domain" description="Spore germination protein N-terminal" evidence="9">
    <location>
        <begin position="23"/>
        <end position="192"/>
    </location>
</feature>
<dbReference type="EMBL" id="CP118101">
    <property type="protein sequence ID" value="WDH84811.1"/>
    <property type="molecule type" value="Genomic_DNA"/>
</dbReference>
<feature type="domain" description="Spore germination GerAC-like C-terminal" evidence="8">
    <location>
        <begin position="218"/>
        <end position="375"/>
    </location>
</feature>
<dbReference type="InterPro" id="IPR008844">
    <property type="entry name" value="Spore_GerAC-like"/>
</dbReference>
<dbReference type="Pfam" id="PF05504">
    <property type="entry name" value="Spore_GerAC"/>
    <property type="match status" value="1"/>
</dbReference>
<dbReference type="InterPro" id="IPR038501">
    <property type="entry name" value="Spore_GerAC_C_sf"/>
</dbReference>
<evidence type="ECO:0000259" key="9">
    <source>
        <dbReference type="Pfam" id="PF25198"/>
    </source>
</evidence>
<dbReference type="PANTHER" id="PTHR35789:SF1">
    <property type="entry name" value="SPORE GERMINATION PROTEIN B3"/>
    <property type="match status" value="1"/>
</dbReference>
<keyword evidence="7" id="KW-0449">Lipoprotein</keyword>
<evidence type="ECO:0000256" key="5">
    <source>
        <dbReference type="ARBA" id="ARBA00023136"/>
    </source>
</evidence>
<comment type="similarity">
    <text evidence="2">Belongs to the GerABKC lipoprotein family.</text>
</comment>
<evidence type="ECO:0000313" key="10">
    <source>
        <dbReference type="EMBL" id="WDH84811.1"/>
    </source>
</evidence>
<evidence type="ECO:0000256" key="4">
    <source>
        <dbReference type="ARBA" id="ARBA00022729"/>
    </source>
</evidence>
<dbReference type="GO" id="GO:0016020">
    <property type="term" value="C:membrane"/>
    <property type="evidence" value="ECO:0007669"/>
    <property type="project" value="UniProtKB-SubCell"/>
</dbReference>
<evidence type="ECO:0000313" key="11">
    <source>
        <dbReference type="Proteomes" id="UP001220962"/>
    </source>
</evidence>
<proteinExistence type="inferred from homology"/>
<keyword evidence="3" id="KW-0309">Germination</keyword>
<organism evidence="10 11">
    <name type="scientific">Paenibacillus urinalis</name>
    <dbReference type="NCBI Taxonomy" id="521520"/>
    <lineage>
        <taxon>Bacteria</taxon>
        <taxon>Bacillati</taxon>
        <taxon>Bacillota</taxon>
        <taxon>Bacilli</taxon>
        <taxon>Bacillales</taxon>
        <taxon>Paenibacillaceae</taxon>
        <taxon>Paenibacillus</taxon>
    </lineage>
</organism>
<dbReference type="AlphaFoldDB" id="A0AAX3N632"/>
<dbReference type="NCBIfam" id="TIGR02887">
    <property type="entry name" value="spore_ger_x_C"/>
    <property type="match status" value="1"/>
</dbReference>
<comment type="subcellular location">
    <subcellularLocation>
        <location evidence="1">Membrane</location>
        <topology evidence="1">Lipid-anchor</topology>
    </subcellularLocation>
</comment>
<dbReference type="GO" id="GO:0009847">
    <property type="term" value="P:spore germination"/>
    <property type="evidence" value="ECO:0007669"/>
    <property type="project" value="InterPro"/>
</dbReference>
<keyword evidence="4" id="KW-0732">Signal</keyword>
<sequence length="381" mass="43439">MKRRRLVGLAIAMALLLCQGCDDSKDIQNMAYVTGVGIDYVDGKYIAYVQVLNFANVAKTENMELGKEVPVWIGIGEGETVTGALTDMNTTSQLRMFWGHLKVVFLSENLLKKGVTDIYNGLNRYREIRYNLFVYGTKENMMDMLQVQSLFNMSPLESIAYSGAQVNTQRSFILPEIGNRFIAGLNEPGNPTPLPSVSISRKKWSEDDTKKPLFELTGAYFFEKDKMKNWMSAEDLIGIQWSQENLDRTMIRLPKKEAAIAVLMLYHPQFHVSPVILGDRAVFDLTVNIEGELTELLENMPLKEIVQMGNSAIREEIQFTFEKGLEKECDPFKLSQALYRVDPKLFYKLKETRGFFLNKESIRNINVKLNMTGTGKYKGRI</sequence>
<dbReference type="RefSeq" id="WP_205053209.1">
    <property type="nucleotide sequence ID" value="NZ_CP118101.1"/>
</dbReference>
<protein>
    <submittedName>
        <fullName evidence="10">Ger(X)C family spore germination protein</fullName>
    </submittedName>
</protein>
<reference evidence="10" key="1">
    <citation type="submission" date="2023-02" db="EMBL/GenBank/DDBJ databases">
        <title>Pathogen: clinical or host-associated sample.</title>
        <authorList>
            <person name="Hergert J."/>
            <person name="Casey R."/>
            <person name="Wagner J."/>
            <person name="Young E.L."/>
            <person name="Oakeson K.F."/>
        </authorList>
    </citation>
    <scope>NUCLEOTIDE SEQUENCE</scope>
    <source>
        <strain evidence="10">2022CK-00830</strain>
    </source>
</reference>
<dbReference type="Gene3D" id="3.30.300.210">
    <property type="entry name" value="Nutrient germinant receptor protein C, domain 3"/>
    <property type="match status" value="1"/>
</dbReference>
<dbReference type="Proteomes" id="UP001220962">
    <property type="component" value="Chromosome"/>
</dbReference>
<dbReference type="Pfam" id="PF25198">
    <property type="entry name" value="Spore_GerAC_N"/>
    <property type="match status" value="1"/>
</dbReference>
<evidence type="ECO:0000259" key="8">
    <source>
        <dbReference type="Pfam" id="PF05504"/>
    </source>
</evidence>
<evidence type="ECO:0000256" key="3">
    <source>
        <dbReference type="ARBA" id="ARBA00022544"/>
    </source>
</evidence>
<gene>
    <name evidence="10" type="ORF">PUW23_11590</name>
</gene>
<dbReference type="PANTHER" id="PTHR35789">
    <property type="entry name" value="SPORE GERMINATION PROTEIN B3"/>
    <property type="match status" value="1"/>
</dbReference>
<keyword evidence="5" id="KW-0472">Membrane</keyword>
<dbReference type="InterPro" id="IPR046953">
    <property type="entry name" value="Spore_GerAC-like_C"/>
</dbReference>
<evidence type="ECO:0000256" key="1">
    <source>
        <dbReference type="ARBA" id="ARBA00004635"/>
    </source>
</evidence>
<dbReference type="InterPro" id="IPR057336">
    <property type="entry name" value="GerAC_N"/>
</dbReference>
<accession>A0AAX3N632</accession>
<evidence type="ECO:0000256" key="7">
    <source>
        <dbReference type="ARBA" id="ARBA00023288"/>
    </source>
</evidence>